<feature type="transmembrane region" description="Helical" evidence="7">
    <location>
        <begin position="49"/>
        <end position="67"/>
    </location>
</feature>
<feature type="transmembrane region" description="Helical" evidence="7">
    <location>
        <begin position="439"/>
        <end position="462"/>
    </location>
</feature>
<evidence type="ECO:0000313" key="10">
    <source>
        <dbReference type="Proteomes" id="UP000248764"/>
    </source>
</evidence>
<dbReference type="Pfam" id="PF07690">
    <property type="entry name" value="MFS_1"/>
    <property type="match status" value="1"/>
</dbReference>
<feature type="transmembrane region" description="Helical" evidence="7">
    <location>
        <begin position="168"/>
        <end position="187"/>
    </location>
</feature>
<dbReference type="AlphaFoldDB" id="A0A2W2CE38"/>
<keyword evidence="2" id="KW-0813">Transport</keyword>
<feature type="transmembrane region" description="Helical" evidence="7">
    <location>
        <begin position="397"/>
        <end position="419"/>
    </location>
</feature>
<evidence type="ECO:0000256" key="1">
    <source>
        <dbReference type="ARBA" id="ARBA00004651"/>
    </source>
</evidence>
<feature type="transmembrane region" description="Helical" evidence="7">
    <location>
        <begin position="12"/>
        <end position="37"/>
    </location>
</feature>
<feature type="transmembrane region" description="Helical" evidence="7">
    <location>
        <begin position="225"/>
        <end position="248"/>
    </location>
</feature>
<organism evidence="9 10">
    <name type="scientific">Jiangella anatolica</name>
    <dbReference type="NCBI Taxonomy" id="2670374"/>
    <lineage>
        <taxon>Bacteria</taxon>
        <taxon>Bacillati</taxon>
        <taxon>Actinomycetota</taxon>
        <taxon>Actinomycetes</taxon>
        <taxon>Jiangellales</taxon>
        <taxon>Jiangellaceae</taxon>
        <taxon>Jiangella</taxon>
    </lineage>
</organism>
<dbReference type="InterPro" id="IPR020846">
    <property type="entry name" value="MFS_dom"/>
</dbReference>
<keyword evidence="10" id="KW-1185">Reference proteome</keyword>
<dbReference type="GO" id="GO:0022857">
    <property type="term" value="F:transmembrane transporter activity"/>
    <property type="evidence" value="ECO:0007669"/>
    <property type="project" value="InterPro"/>
</dbReference>
<dbReference type="Gene3D" id="1.20.1250.20">
    <property type="entry name" value="MFS general substrate transporter like domains"/>
    <property type="match status" value="1"/>
</dbReference>
<feature type="transmembrane region" description="Helical" evidence="7">
    <location>
        <begin position="79"/>
        <end position="98"/>
    </location>
</feature>
<accession>A0A2W2CE38</accession>
<evidence type="ECO:0000256" key="6">
    <source>
        <dbReference type="ARBA" id="ARBA00023136"/>
    </source>
</evidence>
<feature type="domain" description="Major facilitator superfamily (MFS) profile" evidence="8">
    <location>
        <begin position="13"/>
        <end position="466"/>
    </location>
</feature>
<dbReference type="RefSeq" id="WP_111254645.1">
    <property type="nucleotide sequence ID" value="NZ_POTW01000020.1"/>
</dbReference>
<feature type="transmembrane region" description="Helical" evidence="7">
    <location>
        <begin position="303"/>
        <end position="325"/>
    </location>
</feature>
<keyword evidence="4 7" id="KW-0812">Transmembrane</keyword>
<sequence>MVQAVPDPRRWKALALLCGAFFMVILDSAIVVVALPSIEIDLGFAPSDLQWVLSAYALTFGGLLLLGGRSADLLGRRRMFMVGLALFTAASLLCALAWSPAALIAARAFQGVGAAVLTPTALSIVTTTFEEGPERNKALGIWGALGGVGGTAGWLIGGPLTDISWEWIFLINLPIGVTALALAPRLLRESRAQGQRRGFDPLGALSATAALVLMVYAVVEAPQAGWTGAQTVGLLAASLAMFVLFTVIESRVAQPLLPLRILRSWTLVGANVTMLVFSTIAFGMPFILTLYAQQVLGYSAVEFGLSSIVFPLAVTVAAIVGQGLVLKAGFRLVATAGLTLLGIGCLYLTQVSAGGSYFGDIFLGLLVSGLGVGLTFVTCSIAALAGVDEREAGLASGLSNTTFQIGAAVGVAIVSTVAVSRTDDVVAGGGEPIVALVEGHQAGFLAATILAGIGILSALLLLRRPPVPSPDQPPLVPVAEHADD</sequence>
<evidence type="ECO:0000256" key="4">
    <source>
        <dbReference type="ARBA" id="ARBA00022692"/>
    </source>
</evidence>
<dbReference type="InterPro" id="IPR005829">
    <property type="entry name" value="Sugar_transporter_CS"/>
</dbReference>
<gene>
    <name evidence="9" type="ORF">C1I92_10665</name>
</gene>
<evidence type="ECO:0000313" key="9">
    <source>
        <dbReference type="EMBL" id="PZF83916.1"/>
    </source>
</evidence>
<evidence type="ECO:0000256" key="2">
    <source>
        <dbReference type="ARBA" id="ARBA00022448"/>
    </source>
</evidence>
<dbReference type="SUPFAM" id="SSF103473">
    <property type="entry name" value="MFS general substrate transporter"/>
    <property type="match status" value="1"/>
</dbReference>
<evidence type="ECO:0000256" key="5">
    <source>
        <dbReference type="ARBA" id="ARBA00022989"/>
    </source>
</evidence>
<comment type="caution">
    <text evidence="9">The sequence shown here is derived from an EMBL/GenBank/DDBJ whole genome shotgun (WGS) entry which is preliminary data.</text>
</comment>
<dbReference type="CDD" id="cd17321">
    <property type="entry name" value="MFS_MMR_MDR_like"/>
    <property type="match status" value="1"/>
</dbReference>
<evidence type="ECO:0000256" key="3">
    <source>
        <dbReference type="ARBA" id="ARBA00022475"/>
    </source>
</evidence>
<name>A0A2W2CE38_9ACTN</name>
<evidence type="ECO:0000259" key="8">
    <source>
        <dbReference type="PROSITE" id="PS50850"/>
    </source>
</evidence>
<keyword evidence="3" id="KW-1003">Cell membrane</keyword>
<feature type="transmembrane region" description="Helical" evidence="7">
    <location>
        <begin position="138"/>
        <end position="156"/>
    </location>
</feature>
<dbReference type="EMBL" id="POTW01000020">
    <property type="protein sequence ID" value="PZF83916.1"/>
    <property type="molecule type" value="Genomic_DNA"/>
</dbReference>
<reference evidence="9 10" key="1">
    <citation type="submission" date="2018-01" db="EMBL/GenBank/DDBJ databases">
        <title>Draft genome sequence of Jiangella sp. GTF31.</title>
        <authorList>
            <person name="Sahin N."/>
            <person name="Ay H."/>
            <person name="Saygin H."/>
        </authorList>
    </citation>
    <scope>NUCLEOTIDE SEQUENCE [LARGE SCALE GENOMIC DNA]</scope>
    <source>
        <strain evidence="9 10">GTF31</strain>
    </source>
</reference>
<protein>
    <submittedName>
        <fullName evidence="9">MFS transporter</fullName>
    </submittedName>
</protein>
<keyword evidence="6 7" id="KW-0472">Membrane</keyword>
<feature type="transmembrane region" description="Helical" evidence="7">
    <location>
        <begin position="199"/>
        <end position="219"/>
    </location>
</feature>
<feature type="transmembrane region" description="Helical" evidence="7">
    <location>
        <begin position="104"/>
        <end position="126"/>
    </location>
</feature>
<dbReference type="InterPro" id="IPR036259">
    <property type="entry name" value="MFS_trans_sf"/>
</dbReference>
<feature type="transmembrane region" description="Helical" evidence="7">
    <location>
        <begin position="268"/>
        <end position="291"/>
    </location>
</feature>
<dbReference type="PANTHER" id="PTHR42718">
    <property type="entry name" value="MAJOR FACILITATOR SUPERFAMILY MULTIDRUG TRANSPORTER MFSC"/>
    <property type="match status" value="1"/>
</dbReference>
<dbReference type="PROSITE" id="PS00216">
    <property type="entry name" value="SUGAR_TRANSPORT_1"/>
    <property type="match status" value="1"/>
</dbReference>
<keyword evidence="5 7" id="KW-1133">Transmembrane helix</keyword>
<dbReference type="InterPro" id="IPR011701">
    <property type="entry name" value="MFS"/>
</dbReference>
<dbReference type="PROSITE" id="PS50850">
    <property type="entry name" value="MFS"/>
    <property type="match status" value="1"/>
</dbReference>
<dbReference type="GO" id="GO:0005886">
    <property type="term" value="C:plasma membrane"/>
    <property type="evidence" value="ECO:0007669"/>
    <property type="project" value="UniProtKB-SubCell"/>
</dbReference>
<dbReference type="Gene3D" id="1.20.1720.10">
    <property type="entry name" value="Multidrug resistance protein D"/>
    <property type="match status" value="1"/>
</dbReference>
<proteinExistence type="predicted"/>
<evidence type="ECO:0000256" key="7">
    <source>
        <dbReference type="SAM" id="Phobius"/>
    </source>
</evidence>
<dbReference type="PANTHER" id="PTHR42718:SF46">
    <property type="entry name" value="BLR6921 PROTEIN"/>
    <property type="match status" value="1"/>
</dbReference>
<feature type="transmembrane region" description="Helical" evidence="7">
    <location>
        <begin position="332"/>
        <end position="349"/>
    </location>
</feature>
<feature type="transmembrane region" description="Helical" evidence="7">
    <location>
        <begin position="361"/>
        <end position="385"/>
    </location>
</feature>
<dbReference type="Proteomes" id="UP000248764">
    <property type="component" value="Unassembled WGS sequence"/>
</dbReference>
<comment type="subcellular location">
    <subcellularLocation>
        <location evidence="1">Cell membrane</location>
        <topology evidence="1">Multi-pass membrane protein</topology>
    </subcellularLocation>
</comment>